<organism evidence="1 2">
    <name type="scientific">Hungatella hathewayi DSM 13479</name>
    <dbReference type="NCBI Taxonomy" id="566550"/>
    <lineage>
        <taxon>Bacteria</taxon>
        <taxon>Bacillati</taxon>
        <taxon>Bacillota</taxon>
        <taxon>Clostridia</taxon>
        <taxon>Lachnospirales</taxon>
        <taxon>Lachnospiraceae</taxon>
        <taxon>Hungatella</taxon>
    </lineage>
</organism>
<name>D3AI32_9FIRM</name>
<evidence type="ECO:0000313" key="2">
    <source>
        <dbReference type="Proteomes" id="UP000004968"/>
    </source>
</evidence>
<proteinExistence type="predicted"/>
<reference evidence="1 2" key="1">
    <citation type="submission" date="2010-01" db="EMBL/GenBank/DDBJ databases">
        <authorList>
            <person name="Weinstock G."/>
            <person name="Sodergren E."/>
            <person name="Clifton S."/>
            <person name="Fulton L."/>
            <person name="Fulton B."/>
            <person name="Courtney L."/>
            <person name="Fronick C."/>
            <person name="Harrison M."/>
            <person name="Strong C."/>
            <person name="Farmer C."/>
            <person name="Delahaunty K."/>
            <person name="Markovic C."/>
            <person name="Hall O."/>
            <person name="Minx P."/>
            <person name="Tomlinson C."/>
            <person name="Mitreva M."/>
            <person name="Nelson J."/>
            <person name="Hou S."/>
            <person name="Wollam A."/>
            <person name="Pepin K.H."/>
            <person name="Johnson M."/>
            <person name="Bhonagiri V."/>
            <person name="Nash W.E."/>
            <person name="Warren W."/>
            <person name="Chinwalla A."/>
            <person name="Mardis E.R."/>
            <person name="Wilson R.K."/>
        </authorList>
    </citation>
    <scope>NUCLEOTIDE SEQUENCE [LARGE SCALE GENOMIC DNA]</scope>
    <source>
        <strain evidence="1 2">DSM 13479</strain>
    </source>
</reference>
<dbReference type="AlphaFoldDB" id="D3AI32"/>
<accession>D3AI32</accession>
<gene>
    <name evidence="1" type="ORF">CLOSTHATH_03272</name>
</gene>
<dbReference type="Proteomes" id="UP000004968">
    <property type="component" value="Unassembled WGS sequence"/>
</dbReference>
<protein>
    <submittedName>
        <fullName evidence="1">Uncharacterized protein</fullName>
    </submittedName>
</protein>
<dbReference type="HOGENOM" id="CLU_3136548_0_0_9"/>
<dbReference type="EMBL" id="ACIO01000258">
    <property type="protein sequence ID" value="EFC98521.1"/>
    <property type="molecule type" value="Genomic_DNA"/>
</dbReference>
<sequence>MYYIKVFKSTCFFLFFDAKSRPNGGVVGLLNRHAFFFVHIWQFLPSIHF</sequence>
<evidence type="ECO:0000313" key="1">
    <source>
        <dbReference type="EMBL" id="EFC98521.1"/>
    </source>
</evidence>
<comment type="caution">
    <text evidence="1">The sequence shown here is derived from an EMBL/GenBank/DDBJ whole genome shotgun (WGS) entry which is preliminary data.</text>
</comment>